<keyword evidence="3" id="KW-0282">Flagellum</keyword>
<organism evidence="3 4">
    <name type="scientific">Streptomyces jeddahensis</name>
    <dbReference type="NCBI Taxonomy" id="1716141"/>
    <lineage>
        <taxon>Bacteria</taxon>
        <taxon>Bacillati</taxon>
        <taxon>Actinomycetota</taxon>
        <taxon>Actinomycetes</taxon>
        <taxon>Kitasatosporales</taxon>
        <taxon>Streptomycetaceae</taxon>
        <taxon>Streptomyces</taxon>
    </lineage>
</organism>
<dbReference type="InterPro" id="IPR028994">
    <property type="entry name" value="Integrin_alpha_N"/>
</dbReference>
<keyword evidence="4" id="KW-1185">Reference proteome</keyword>
<dbReference type="SUPFAM" id="SSF51004">
    <property type="entry name" value="C-terminal (heme d1) domain of cytochrome cd1-nitrite reductase"/>
    <property type="match status" value="1"/>
</dbReference>
<reference evidence="3 4" key="1">
    <citation type="submission" date="2015-12" db="EMBL/GenBank/DDBJ databases">
        <title>Genome sequence of Streptomyces sp. G25.</title>
        <authorList>
            <person name="Poehlein A."/>
            <person name="Roettig A."/>
            <person name="Hiessl S."/>
            <person name="Hauschild P."/>
            <person name="Schauer J."/>
            <person name="Madkour M.H."/>
            <person name="Al-Ansari A.M."/>
            <person name="Almakishah N.H."/>
            <person name="Steinbuechel A."/>
            <person name="Daniel R."/>
        </authorList>
    </citation>
    <scope>NUCLEOTIDE SEQUENCE [LARGE SCALE GENOMIC DNA]</scope>
    <source>
        <strain evidence="4">G25(2015)</strain>
    </source>
</reference>
<protein>
    <submittedName>
        <fullName evidence="3">Flagellar basal body rod modification protein</fullName>
    </submittedName>
</protein>
<sequence>MTGRHSPARRRTLIRTGIATAAALAVAGGAIPFLLQGAQADPTPLTIPVPDRFAPLKNTVHDAGASGFLTREEQEGDAYNTGFGPMSGYRWIPQSGEPQAVGSDPADSGVRVDGSASDVVALYTKASRTVELKDLKAGTSTTFTLPDGHIYLGATGGAVLTATSKDTGDIEALHVLRKPDGGELTDTTVTGAVPASAWAVGADGHTIALRTPVTGGQQITLVDLEAGRAALAFPAAWASAQLQVVLSDKYVGWYDSENGDDKVHLLRRDTLDGAETTVAVAGSSEYPANVAVLGDYVLATTGYSPQQPSDEYQLRRGGELRALPIGGGDAKTLLPHAALSMAAAPDGGVLVTGGADAGHWAVRKATVDADGLIGLSTLRELPARAGQLRELALSAGVLATTEWDTNSYPSVFKRTLDLGDSPSAGDRSVLQEPAATDNASDVRRYAGTLPVGTGDGRFAYKDTYAYSTSKTHLEVRSSAQDSLSLPLPTTDAGGLPTTYGSKVLSASGRYVVFGQGTGPNDHQYVADMAAAGGPKIISERVGGGSAVWGTRLWTVGDTDGTIKAVDLKSKETADTIDIGCTPTRLQAVGRWVAWDCASGSGLYDRTTKQKAGLPAAGELGDGYLLSLDKDAGKVRLTDFHTGTVGDTRDLADLPGATGKITADRFGGGVAWLDTATGVVHAQSTGLPTSPLARIEAHPDTSVNLKSTTDARWDGSWQLSKPAASGAQVVIKDRAGRTVRTLNATTRGAALTAAWDGKVSDTRYATDGTYTWTLTAAPKDGQGAALQLIGSITLTGGARGHHDLNGGAGDLMTLSSSGYLTTHYGDGKGAFGSKASGSGWPAGTYAVPFGDLTGDRCNDLLVRMPDGILRRYTGKCAGGGYSPSGSYKALGTGWQQYNVLTAPGDITGDGRTDLIARQASTGDIYLYADNGSGGFKSRVKIRSAWTTYTHITGVGDLNGDGFGDLLARHSDGTLFRYDGTGAGQFKDRVIVFTSWGKTYNAMVGVGDITGDGKGDLVVRDTSGNLYRNDGKGNGSFTSRTQIATGWQVYKGLF</sequence>
<accession>A0A177HWW4</accession>
<dbReference type="InterPro" id="IPR006311">
    <property type="entry name" value="TAT_signal"/>
</dbReference>
<dbReference type="Proteomes" id="UP000077381">
    <property type="component" value="Unassembled WGS sequence"/>
</dbReference>
<dbReference type="Pfam" id="PF13517">
    <property type="entry name" value="FG-GAP_3"/>
    <property type="match status" value="1"/>
</dbReference>
<dbReference type="Pfam" id="PF13860">
    <property type="entry name" value="FlgD_ig"/>
    <property type="match status" value="1"/>
</dbReference>
<dbReference type="InterPro" id="IPR025965">
    <property type="entry name" value="FlgD/Vpr_Ig-like"/>
</dbReference>
<dbReference type="PROSITE" id="PS51318">
    <property type="entry name" value="TAT"/>
    <property type="match status" value="1"/>
</dbReference>
<keyword evidence="3" id="KW-0966">Cell projection</keyword>
<dbReference type="Gene3D" id="2.130.10.130">
    <property type="entry name" value="Integrin alpha, N-terminal"/>
    <property type="match status" value="1"/>
</dbReference>
<dbReference type="InterPro" id="IPR011044">
    <property type="entry name" value="Quino_amine_DH_bsu"/>
</dbReference>
<feature type="domain" description="FlgD/Vpr Ig-like" evidence="2">
    <location>
        <begin position="710"/>
        <end position="776"/>
    </location>
</feature>
<dbReference type="OrthoDB" id="3275941at2"/>
<evidence type="ECO:0000313" key="4">
    <source>
        <dbReference type="Proteomes" id="UP000077381"/>
    </source>
</evidence>
<gene>
    <name evidence="3" type="ORF">STSP_11740</name>
</gene>
<dbReference type="PANTHER" id="PTHR44103:SF1">
    <property type="entry name" value="PROPROTEIN CONVERTASE P"/>
    <property type="match status" value="1"/>
</dbReference>
<dbReference type="PANTHER" id="PTHR44103">
    <property type="entry name" value="PROPROTEIN CONVERTASE P"/>
    <property type="match status" value="1"/>
</dbReference>
<dbReference type="InterPro" id="IPR013517">
    <property type="entry name" value="FG-GAP"/>
</dbReference>
<dbReference type="RefSeq" id="WP_067272924.1">
    <property type="nucleotide sequence ID" value="NZ_LOHS01000043.1"/>
</dbReference>
<evidence type="ECO:0000313" key="3">
    <source>
        <dbReference type="EMBL" id="OAH15403.1"/>
    </source>
</evidence>
<proteinExistence type="predicted"/>
<name>A0A177HWW4_9ACTN</name>
<dbReference type="SUPFAM" id="SSF50969">
    <property type="entry name" value="YVTN repeat-like/Quinoprotein amine dehydrogenase"/>
    <property type="match status" value="1"/>
</dbReference>
<dbReference type="Gene3D" id="2.60.40.4070">
    <property type="match status" value="1"/>
</dbReference>
<dbReference type="AlphaFoldDB" id="A0A177HWW4"/>
<dbReference type="STRING" id="1716141.STSP_11740"/>
<evidence type="ECO:0000256" key="1">
    <source>
        <dbReference type="ARBA" id="ARBA00022729"/>
    </source>
</evidence>
<dbReference type="EMBL" id="LOHS01000043">
    <property type="protein sequence ID" value="OAH15403.1"/>
    <property type="molecule type" value="Genomic_DNA"/>
</dbReference>
<evidence type="ECO:0000259" key="2">
    <source>
        <dbReference type="Pfam" id="PF13860"/>
    </source>
</evidence>
<comment type="caution">
    <text evidence="3">The sequence shown here is derived from an EMBL/GenBank/DDBJ whole genome shotgun (WGS) entry which is preliminary data.</text>
</comment>
<keyword evidence="3" id="KW-0969">Cilium</keyword>
<dbReference type="SUPFAM" id="SSF69318">
    <property type="entry name" value="Integrin alpha N-terminal domain"/>
    <property type="match status" value="1"/>
</dbReference>
<dbReference type="InterPro" id="IPR011048">
    <property type="entry name" value="Haem_d1_sf"/>
</dbReference>
<keyword evidence="1" id="KW-0732">Signal</keyword>
<dbReference type="PATRIC" id="fig|1716141.3.peg.1241"/>